<evidence type="ECO:0000259" key="1">
    <source>
        <dbReference type="Pfam" id="PF12728"/>
    </source>
</evidence>
<protein>
    <submittedName>
        <fullName evidence="2">DNA-binding protein</fullName>
    </submittedName>
</protein>
<gene>
    <name evidence="2" type="ORF">D2V17_11880</name>
</gene>
<dbReference type="RefSeq" id="WP_119593104.1">
    <property type="nucleotide sequence ID" value="NZ_QXFM01000106.1"/>
</dbReference>
<name>A0A3A1P4F8_9SPHN</name>
<comment type="caution">
    <text evidence="2">The sequence shown here is derived from an EMBL/GenBank/DDBJ whole genome shotgun (WGS) entry which is preliminary data.</text>
</comment>
<dbReference type="OrthoDB" id="7874861at2"/>
<dbReference type="EMBL" id="QXFM01000106">
    <property type="protein sequence ID" value="RIV84389.1"/>
    <property type="molecule type" value="Genomic_DNA"/>
</dbReference>
<dbReference type="InterPro" id="IPR041657">
    <property type="entry name" value="HTH_17"/>
</dbReference>
<dbReference type="AlphaFoldDB" id="A0A3A1P4F8"/>
<sequence>MSNNPAPDAISVRVKDACRMTGIGRSKFYELIAAGEVEIVKIGAMTLVPTDSLRKLIERGRQGDEK</sequence>
<dbReference type="Pfam" id="PF12728">
    <property type="entry name" value="HTH_17"/>
    <property type="match status" value="1"/>
</dbReference>
<keyword evidence="3" id="KW-1185">Reference proteome</keyword>
<dbReference type="Proteomes" id="UP000265366">
    <property type="component" value="Unassembled WGS sequence"/>
</dbReference>
<evidence type="ECO:0000313" key="2">
    <source>
        <dbReference type="EMBL" id="RIV84389.1"/>
    </source>
</evidence>
<evidence type="ECO:0000313" key="3">
    <source>
        <dbReference type="Proteomes" id="UP000265366"/>
    </source>
</evidence>
<accession>A0A3A1P4F8</accession>
<proteinExistence type="predicted"/>
<feature type="domain" description="Helix-turn-helix" evidence="1">
    <location>
        <begin position="14"/>
        <end position="60"/>
    </location>
</feature>
<dbReference type="InterPro" id="IPR010093">
    <property type="entry name" value="SinI_DNA-bd"/>
</dbReference>
<keyword evidence="2" id="KW-0238">DNA-binding</keyword>
<dbReference type="NCBIfam" id="TIGR01764">
    <property type="entry name" value="excise"/>
    <property type="match status" value="1"/>
</dbReference>
<reference evidence="2 3" key="1">
    <citation type="submission" date="2018-08" db="EMBL/GenBank/DDBJ databases">
        <title>Erythrobacter zhengii sp.nov., a bacterium isolated from deep-sea sediment.</title>
        <authorList>
            <person name="Fang C."/>
            <person name="Wu Y.-H."/>
            <person name="Sun C."/>
            <person name="Wang H."/>
            <person name="Cheng H."/>
            <person name="Meng F.-X."/>
            <person name="Wang C.-S."/>
            <person name="Xu X.-W."/>
        </authorList>
    </citation>
    <scope>NUCLEOTIDE SEQUENCE [LARGE SCALE GENOMIC DNA]</scope>
    <source>
        <strain evidence="2 3">CCTCC AB 2015396</strain>
    </source>
</reference>
<organism evidence="2 3">
    <name type="scientific">Aurantiacibacter xanthus</name>
    <dbReference type="NCBI Taxonomy" id="1784712"/>
    <lineage>
        <taxon>Bacteria</taxon>
        <taxon>Pseudomonadati</taxon>
        <taxon>Pseudomonadota</taxon>
        <taxon>Alphaproteobacteria</taxon>
        <taxon>Sphingomonadales</taxon>
        <taxon>Erythrobacteraceae</taxon>
        <taxon>Aurantiacibacter</taxon>
    </lineage>
</organism>
<dbReference type="GO" id="GO:0003677">
    <property type="term" value="F:DNA binding"/>
    <property type="evidence" value="ECO:0007669"/>
    <property type="project" value="UniProtKB-KW"/>
</dbReference>